<comment type="similarity">
    <text evidence="1">Belongs to the peptidase S33 family.</text>
</comment>
<dbReference type="GO" id="GO:0097176">
    <property type="term" value="P:epoxide metabolic process"/>
    <property type="evidence" value="ECO:0007669"/>
    <property type="project" value="TreeGrafter"/>
</dbReference>
<gene>
    <name evidence="3" type="ORF">ANCDUO_21430</name>
</gene>
<protein>
    <submittedName>
        <fullName evidence="3">Uncharacterized protein</fullName>
    </submittedName>
</protein>
<feature type="non-terminal residue" evidence="3">
    <location>
        <position position="102"/>
    </location>
</feature>
<feature type="non-terminal residue" evidence="3">
    <location>
        <position position="1"/>
    </location>
</feature>
<sequence length="102" mass="11298">ITSTDMARIMAKLMERLSVDRYFVHGTELLGSEVATSLAAMYPNRVRGVHLSNPVVHPKAFSWQVTTKYLLESFSQPQVGLFGKTGDFLEKAAMILPNGDIV</sequence>
<dbReference type="PANTHER" id="PTHR21661">
    <property type="entry name" value="EPOXIDE HYDROLASE 1-RELATED"/>
    <property type="match status" value="1"/>
</dbReference>
<accession>A0A0C2FIU0</accession>
<keyword evidence="2" id="KW-0378">Hydrolase</keyword>
<evidence type="ECO:0000313" key="4">
    <source>
        <dbReference type="Proteomes" id="UP000054047"/>
    </source>
</evidence>
<dbReference type="EMBL" id="KN759070">
    <property type="protein sequence ID" value="KIH48500.1"/>
    <property type="molecule type" value="Genomic_DNA"/>
</dbReference>
<evidence type="ECO:0000256" key="1">
    <source>
        <dbReference type="ARBA" id="ARBA00010088"/>
    </source>
</evidence>
<proteinExistence type="inferred from homology"/>
<evidence type="ECO:0000256" key="2">
    <source>
        <dbReference type="ARBA" id="ARBA00022801"/>
    </source>
</evidence>
<dbReference type="Proteomes" id="UP000054047">
    <property type="component" value="Unassembled WGS sequence"/>
</dbReference>
<dbReference type="SUPFAM" id="SSF53474">
    <property type="entry name" value="alpha/beta-Hydrolases"/>
    <property type="match status" value="1"/>
</dbReference>
<dbReference type="Gene3D" id="3.40.50.1820">
    <property type="entry name" value="alpha/beta hydrolase"/>
    <property type="match status" value="1"/>
</dbReference>
<name>A0A0C2FIU0_9BILA</name>
<dbReference type="AlphaFoldDB" id="A0A0C2FIU0"/>
<keyword evidence="4" id="KW-1185">Reference proteome</keyword>
<organism evidence="3 4">
    <name type="scientific">Ancylostoma duodenale</name>
    <dbReference type="NCBI Taxonomy" id="51022"/>
    <lineage>
        <taxon>Eukaryota</taxon>
        <taxon>Metazoa</taxon>
        <taxon>Ecdysozoa</taxon>
        <taxon>Nematoda</taxon>
        <taxon>Chromadorea</taxon>
        <taxon>Rhabditida</taxon>
        <taxon>Rhabditina</taxon>
        <taxon>Rhabditomorpha</taxon>
        <taxon>Strongyloidea</taxon>
        <taxon>Ancylostomatidae</taxon>
        <taxon>Ancylostomatinae</taxon>
        <taxon>Ancylostoma</taxon>
    </lineage>
</organism>
<dbReference type="GO" id="GO:0004301">
    <property type="term" value="F:epoxide hydrolase activity"/>
    <property type="evidence" value="ECO:0007669"/>
    <property type="project" value="TreeGrafter"/>
</dbReference>
<dbReference type="OrthoDB" id="7130006at2759"/>
<dbReference type="InterPro" id="IPR029058">
    <property type="entry name" value="AB_hydrolase_fold"/>
</dbReference>
<evidence type="ECO:0000313" key="3">
    <source>
        <dbReference type="EMBL" id="KIH48500.1"/>
    </source>
</evidence>
<reference evidence="3 4" key="1">
    <citation type="submission" date="2013-12" db="EMBL/GenBank/DDBJ databases">
        <title>Draft genome of the parsitic nematode Ancylostoma duodenale.</title>
        <authorList>
            <person name="Mitreva M."/>
        </authorList>
    </citation>
    <scope>NUCLEOTIDE SEQUENCE [LARGE SCALE GENOMIC DNA]</scope>
    <source>
        <strain evidence="3 4">Zhejiang</strain>
    </source>
</reference>
<dbReference type="PANTHER" id="PTHR21661:SF16">
    <property type="entry name" value="EPOXIDE HYDROLASE"/>
    <property type="match status" value="1"/>
</dbReference>